<feature type="non-terminal residue" evidence="1">
    <location>
        <position position="53"/>
    </location>
</feature>
<dbReference type="Proteomes" id="UP000184356">
    <property type="component" value="Unassembled WGS sequence"/>
</dbReference>
<feature type="non-terminal residue" evidence="1">
    <location>
        <position position="1"/>
    </location>
</feature>
<dbReference type="EMBL" id="KV878583">
    <property type="protein sequence ID" value="OJJ62047.1"/>
    <property type="molecule type" value="Genomic_DNA"/>
</dbReference>
<gene>
    <name evidence="1" type="ORF">ASPSYDRAFT_106171</name>
</gene>
<protein>
    <submittedName>
        <fullName evidence="1">Uncharacterized protein</fullName>
    </submittedName>
</protein>
<sequence>IIFIFLGVTSYLTDCYGSFDASALAVSAGLHSIFGAALPLFAKDMYLSLGVPW</sequence>
<organism evidence="1 2">
    <name type="scientific">Aspergillus sydowii CBS 593.65</name>
    <dbReference type="NCBI Taxonomy" id="1036612"/>
    <lineage>
        <taxon>Eukaryota</taxon>
        <taxon>Fungi</taxon>
        <taxon>Dikarya</taxon>
        <taxon>Ascomycota</taxon>
        <taxon>Pezizomycotina</taxon>
        <taxon>Eurotiomycetes</taxon>
        <taxon>Eurotiomycetidae</taxon>
        <taxon>Eurotiales</taxon>
        <taxon>Aspergillaceae</taxon>
        <taxon>Aspergillus</taxon>
        <taxon>Aspergillus subgen. Nidulantes</taxon>
    </lineage>
</organism>
<dbReference type="AlphaFoldDB" id="A0A1L9TRI3"/>
<name>A0A1L9TRI3_9EURO</name>
<evidence type="ECO:0000313" key="1">
    <source>
        <dbReference type="EMBL" id="OJJ62047.1"/>
    </source>
</evidence>
<reference evidence="2" key="1">
    <citation type="journal article" date="2017" name="Genome Biol.">
        <title>Comparative genomics reveals high biological diversity and specific adaptations in the industrially and medically important fungal genus Aspergillus.</title>
        <authorList>
            <person name="de Vries R.P."/>
            <person name="Riley R."/>
            <person name="Wiebenga A."/>
            <person name="Aguilar-Osorio G."/>
            <person name="Amillis S."/>
            <person name="Uchima C.A."/>
            <person name="Anderluh G."/>
            <person name="Asadollahi M."/>
            <person name="Askin M."/>
            <person name="Barry K."/>
            <person name="Battaglia E."/>
            <person name="Bayram O."/>
            <person name="Benocci T."/>
            <person name="Braus-Stromeyer S.A."/>
            <person name="Caldana C."/>
            <person name="Canovas D."/>
            <person name="Cerqueira G.C."/>
            <person name="Chen F."/>
            <person name="Chen W."/>
            <person name="Choi C."/>
            <person name="Clum A."/>
            <person name="Dos Santos R.A."/>
            <person name="Damasio A.R."/>
            <person name="Diallinas G."/>
            <person name="Emri T."/>
            <person name="Fekete E."/>
            <person name="Flipphi M."/>
            <person name="Freyberg S."/>
            <person name="Gallo A."/>
            <person name="Gournas C."/>
            <person name="Habgood R."/>
            <person name="Hainaut M."/>
            <person name="Harispe M.L."/>
            <person name="Henrissat B."/>
            <person name="Hilden K.S."/>
            <person name="Hope R."/>
            <person name="Hossain A."/>
            <person name="Karabika E."/>
            <person name="Karaffa L."/>
            <person name="Karanyi Z."/>
            <person name="Krasevec N."/>
            <person name="Kuo A."/>
            <person name="Kusch H."/>
            <person name="LaButti K."/>
            <person name="Lagendijk E.L."/>
            <person name="Lapidus A."/>
            <person name="Levasseur A."/>
            <person name="Lindquist E."/>
            <person name="Lipzen A."/>
            <person name="Logrieco A.F."/>
            <person name="MacCabe A."/>
            <person name="Maekelae M.R."/>
            <person name="Malavazi I."/>
            <person name="Melin P."/>
            <person name="Meyer V."/>
            <person name="Mielnichuk N."/>
            <person name="Miskei M."/>
            <person name="Molnar A.P."/>
            <person name="Mule G."/>
            <person name="Ngan C.Y."/>
            <person name="Orejas M."/>
            <person name="Orosz E."/>
            <person name="Ouedraogo J.P."/>
            <person name="Overkamp K.M."/>
            <person name="Park H.-S."/>
            <person name="Perrone G."/>
            <person name="Piumi F."/>
            <person name="Punt P.J."/>
            <person name="Ram A.F."/>
            <person name="Ramon A."/>
            <person name="Rauscher S."/>
            <person name="Record E."/>
            <person name="Riano-Pachon D.M."/>
            <person name="Robert V."/>
            <person name="Roehrig J."/>
            <person name="Ruller R."/>
            <person name="Salamov A."/>
            <person name="Salih N.S."/>
            <person name="Samson R.A."/>
            <person name="Sandor E."/>
            <person name="Sanguinetti M."/>
            <person name="Schuetze T."/>
            <person name="Sepcic K."/>
            <person name="Shelest E."/>
            <person name="Sherlock G."/>
            <person name="Sophianopoulou V."/>
            <person name="Squina F.M."/>
            <person name="Sun H."/>
            <person name="Susca A."/>
            <person name="Todd R.B."/>
            <person name="Tsang A."/>
            <person name="Unkles S.E."/>
            <person name="van de Wiele N."/>
            <person name="van Rossen-Uffink D."/>
            <person name="Oliveira J.V."/>
            <person name="Vesth T.C."/>
            <person name="Visser J."/>
            <person name="Yu J.-H."/>
            <person name="Zhou M."/>
            <person name="Andersen M.R."/>
            <person name="Archer D.B."/>
            <person name="Baker S.E."/>
            <person name="Benoit I."/>
            <person name="Brakhage A.A."/>
            <person name="Braus G.H."/>
            <person name="Fischer R."/>
            <person name="Frisvad J.C."/>
            <person name="Goldman G.H."/>
            <person name="Houbraken J."/>
            <person name="Oakley B."/>
            <person name="Pocsi I."/>
            <person name="Scazzocchio C."/>
            <person name="Seiboth B."/>
            <person name="vanKuyk P.A."/>
            <person name="Wortman J."/>
            <person name="Dyer P.S."/>
            <person name="Grigoriev I.V."/>
        </authorList>
    </citation>
    <scope>NUCLEOTIDE SEQUENCE [LARGE SCALE GENOMIC DNA]</scope>
    <source>
        <strain evidence="2">CBS 593.65</strain>
    </source>
</reference>
<evidence type="ECO:0000313" key="2">
    <source>
        <dbReference type="Proteomes" id="UP000184356"/>
    </source>
</evidence>
<keyword evidence="2" id="KW-1185">Reference proteome</keyword>
<dbReference type="STRING" id="1036612.A0A1L9TRI3"/>
<dbReference type="RefSeq" id="XP_040705853.1">
    <property type="nucleotide sequence ID" value="XM_040839863.1"/>
</dbReference>
<dbReference type="VEuPathDB" id="FungiDB:ASPSYDRAFT_106171"/>
<accession>A0A1L9TRI3</accession>
<dbReference type="GeneID" id="63755936"/>
<proteinExistence type="predicted"/>